<dbReference type="EMBL" id="JARKIB010000016">
    <property type="protein sequence ID" value="KAJ7770429.1"/>
    <property type="molecule type" value="Genomic_DNA"/>
</dbReference>
<keyword evidence="3" id="KW-1185">Reference proteome</keyword>
<evidence type="ECO:0000313" key="3">
    <source>
        <dbReference type="Proteomes" id="UP001215598"/>
    </source>
</evidence>
<feature type="coiled-coil region" evidence="1">
    <location>
        <begin position="70"/>
        <end position="97"/>
    </location>
</feature>
<evidence type="ECO:0000313" key="2">
    <source>
        <dbReference type="EMBL" id="KAJ7770429.1"/>
    </source>
</evidence>
<name>A0AAD7JRI1_9AGAR</name>
<dbReference type="AlphaFoldDB" id="A0AAD7JRI1"/>
<comment type="caution">
    <text evidence="2">The sequence shown here is derived from an EMBL/GenBank/DDBJ whole genome shotgun (WGS) entry which is preliminary data.</text>
</comment>
<proteinExistence type="predicted"/>
<dbReference type="Proteomes" id="UP001215598">
    <property type="component" value="Unassembled WGS sequence"/>
</dbReference>
<protein>
    <submittedName>
        <fullName evidence="2">Uncharacterized protein</fullName>
    </submittedName>
</protein>
<reference evidence="2" key="1">
    <citation type="submission" date="2023-03" db="EMBL/GenBank/DDBJ databases">
        <title>Massive genome expansion in bonnet fungi (Mycena s.s.) driven by repeated elements and novel gene families across ecological guilds.</title>
        <authorList>
            <consortium name="Lawrence Berkeley National Laboratory"/>
            <person name="Harder C.B."/>
            <person name="Miyauchi S."/>
            <person name="Viragh M."/>
            <person name="Kuo A."/>
            <person name="Thoen E."/>
            <person name="Andreopoulos B."/>
            <person name="Lu D."/>
            <person name="Skrede I."/>
            <person name="Drula E."/>
            <person name="Henrissat B."/>
            <person name="Morin E."/>
            <person name="Kohler A."/>
            <person name="Barry K."/>
            <person name="LaButti K."/>
            <person name="Morin E."/>
            <person name="Salamov A."/>
            <person name="Lipzen A."/>
            <person name="Mereny Z."/>
            <person name="Hegedus B."/>
            <person name="Baldrian P."/>
            <person name="Stursova M."/>
            <person name="Weitz H."/>
            <person name="Taylor A."/>
            <person name="Grigoriev I.V."/>
            <person name="Nagy L.G."/>
            <person name="Martin F."/>
            <person name="Kauserud H."/>
        </authorList>
    </citation>
    <scope>NUCLEOTIDE SEQUENCE</scope>
    <source>
        <strain evidence="2">CBHHK182m</strain>
    </source>
</reference>
<sequence>MQLLRATRTLACRPQLPPFGLPRSFASKATVSTISTDPAACSHRTTFASNDMTAFRNVAHVFQTTIEGLAASHERQINALQQRLQTSNDELKKAEIALIQNIITHTYINEGLRIKLERSHNNVHLRSAIEIITASLSERQKGLGRANPAKGGSVQPVIDAIVLGDFNDPSVTFQDAQKAVLGALTAKGGIKVNDIGRALGSLYGELSKHHHTGVSEVLTLREGEQTLAEAIGAMSVILFARRLYASDFDAAYYDSTGKVQATLSAL</sequence>
<keyword evidence="1" id="KW-0175">Coiled coil</keyword>
<organism evidence="2 3">
    <name type="scientific">Mycena metata</name>
    <dbReference type="NCBI Taxonomy" id="1033252"/>
    <lineage>
        <taxon>Eukaryota</taxon>
        <taxon>Fungi</taxon>
        <taxon>Dikarya</taxon>
        <taxon>Basidiomycota</taxon>
        <taxon>Agaricomycotina</taxon>
        <taxon>Agaricomycetes</taxon>
        <taxon>Agaricomycetidae</taxon>
        <taxon>Agaricales</taxon>
        <taxon>Marasmiineae</taxon>
        <taxon>Mycenaceae</taxon>
        <taxon>Mycena</taxon>
    </lineage>
</organism>
<evidence type="ECO:0000256" key="1">
    <source>
        <dbReference type="SAM" id="Coils"/>
    </source>
</evidence>
<accession>A0AAD7JRI1</accession>
<gene>
    <name evidence="2" type="ORF">B0H16DRAFT_1515299</name>
</gene>